<dbReference type="GeneID" id="42855109"/>
<dbReference type="Gene3D" id="1.10.3720.10">
    <property type="entry name" value="MetI-like"/>
    <property type="match status" value="1"/>
</dbReference>
<dbReference type="SUPFAM" id="SSF161098">
    <property type="entry name" value="MetI-like"/>
    <property type="match status" value="1"/>
</dbReference>
<dbReference type="PANTHER" id="PTHR43227">
    <property type="entry name" value="BLL4140 PROTEIN"/>
    <property type="match status" value="1"/>
</dbReference>
<keyword evidence="4 7" id="KW-0812">Transmembrane</keyword>
<proteinExistence type="inferred from homology"/>
<keyword evidence="2 7" id="KW-0813">Transport</keyword>
<comment type="similarity">
    <text evidence="7">Belongs to the binding-protein-dependent transport system permease family.</text>
</comment>
<dbReference type="Pfam" id="PF00528">
    <property type="entry name" value="BPD_transp_1"/>
    <property type="match status" value="1"/>
</dbReference>
<evidence type="ECO:0000259" key="8">
    <source>
        <dbReference type="PROSITE" id="PS50928"/>
    </source>
</evidence>
<feature type="transmembrane region" description="Helical" evidence="7">
    <location>
        <begin position="20"/>
        <end position="38"/>
    </location>
</feature>
<dbReference type="AlphaFoldDB" id="A0A0D8J300"/>
<evidence type="ECO:0000256" key="3">
    <source>
        <dbReference type="ARBA" id="ARBA00022475"/>
    </source>
</evidence>
<evidence type="ECO:0000256" key="2">
    <source>
        <dbReference type="ARBA" id="ARBA00022448"/>
    </source>
</evidence>
<evidence type="ECO:0000256" key="7">
    <source>
        <dbReference type="RuleBase" id="RU363032"/>
    </source>
</evidence>
<feature type="transmembrane region" description="Helical" evidence="7">
    <location>
        <begin position="213"/>
        <end position="231"/>
    </location>
</feature>
<reference evidence="9" key="1">
    <citation type="submission" date="2015-02" db="EMBL/GenBank/DDBJ databases">
        <title>A novel member of the family Ruminococcaceae isolated from human feces.</title>
        <authorList>
            <person name="Shkoporov A.N."/>
            <person name="Chaplin A.V."/>
            <person name="Motuzova O.V."/>
            <person name="Kafarskaia L.I."/>
            <person name="Khokhlova E.V."/>
            <person name="Efimov B.A."/>
        </authorList>
    </citation>
    <scope>NUCLEOTIDE SEQUENCE [LARGE SCALE GENOMIC DNA]</scope>
    <source>
        <strain evidence="9">585-1</strain>
    </source>
</reference>
<protein>
    <submittedName>
        <fullName evidence="9">Sugar ABC transporter permease</fullName>
    </submittedName>
</protein>
<dbReference type="PANTHER" id="PTHR43227:SF11">
    <property type="entry name" value="BLL4140 PROTEIN"/>
    <property type="match status" value="1"/>
</dbReference>
<dbReference type="InterPro" id="IPR035906">
    <property type="entry name" value="MetI-like_sf"/>
</dbReference>
<keyword evidence="5 7" id="KW-1133">Transmembrane helix</keyword>
<keyword evidence="10" id="KW-1185">Reference proteome</keyword>
<evidence type="ECO:0000256" key="4">
    <source>
        <dbReference type="ARBA" id="ARBA00022692"/>
    </source>
</evidence>
<name>A0A0D8J300_9FIRM</name>
<feature type="transmembrane region" description="Helical" evidence="7">
    <location>
        <begin position="273"/>
        <end position="294"/>
    </location>
</feature>
<dbReference type="InterPro" id="IPR050809">
    <property type="entry name" value="UgpAE/MalFG_permease"/>
</dbReference>
<dbReference type="PATRIC" id="fig|1550024.3.peg.104"/>
<dbReference type="InterPro" id="IPR000515">
    <property type="entry name" value="MetI-like"/>
</dbReference>
<organism evidence="9 10">
    <name type="scientific">Ruthenibacterium lactatiformans</name>
    <dbReference type="NCBI Taxonomy" id="1550024"/>
    <lineage>
        <taxon>Bacteria</taxon>
        <taxon>Bacillati</taxon>
        <taxon>Bacillota</taxon>
        <taxon>Clostridia</taxon>
        <taxon>Eubacteriales</taxon>
        <taxon>Oscillospiraceae</taxon>
        <taxon>Ruthenibacterium</taxon>
    </lineage>
</organism>
<comment type="caution">
    <text evidence="9">The sequence shown here is derived from an EMBL/GenBank/DDBJ whole genome shotgun (WGS) entry which is preliminary data.</text>
</comment>
<dbReference type="Proteomes" id="UP000032483">
    <property type="component" value="Unassembled WGS sequence"/>
</dbReference>
<dbReference type="EMBL" id="JXXK01000001">
    <property type="protein sequence ID" value="KJF41330.1"/>
    <property type="molecule type" value="Genomic_DNA"/>
</dbReference>
<keyword evidence="6 7" id="KW-0472">Membrane</keyword>
<feature type="transmembrane region" description="Helical" evidence="7">
    <location>
        <begin position="84"/>
        <end position="105"/>
    </location>
</feature>
<feature type="domain" description="ABC transmembrane type-1" evidence="8">
    <location>
        <begin position="80"/>
        <end position="294"/>
    </location>
</feature>
<evidence type="ECO:0000313" key="10">
    <source>
        <dbReference type="Proteomes" id="UP000032483"/>
    </source>
</evidence>
<evidence type="ECO:0000256" key="5">
    <source>
        <dbReference type="ARBA" id="ARBA00022989"/>
    </source>
</evidence>
<dbReference type="CDD" id="cd06261">
    <property type="entry name" value="TM_PBP2"/>
    <property type="match status" value="1"/>
</dbReference>
<evidence type="ECO:0000256" key="1">
    <source>
        <dbReference type="ARBA" id="ARBA00004651"/>
    </source>
</evidence>
<comment type="subcellular location">
    <subcellularLocation>
        <location evidence="1 7">Cell membrane</location>
        <topology evidence="1 7">Multi-pass membrane protein</topology>
    </subcellularLocation>
</comment>
<dbReference type="GO" id="GO:0005886">
    <property type="term" value="C:plasma membrane"/>
    <property type="evidence" value="ECO:0007669"/>
    <property type="project" value="UniProtKB-SubCell"/>
</dbReference>
<evidence type="ECO:0000313" key="9">
    <source>
        <dbReference type="EMBL" id="KJF41330.1"/>
    </source>
</evidence>
<keyword evidence="3" id="KW-1003">Cell membrane</keyword>
<sequence length="307" mass="34688">MNRTRHILRDLRRDLVKNRWIYIMAIPVIAFYILFSYIPMAGVQIAFKDYNFGAGIWGSPWAGLEHFIAFFSGPYAWRTIRNTMLLSLYTILVTFPLPIVFALLLNEVKSKLFKRTIQTVSYLPHFISLVVICGIIKEFTQSTGLVSSLLAMVGVPAETMLQDPARFRSIYVVSDLWQTLGWNSIIYLAALSGVDPTLYDAAAVDGAGRFRRVLHVTIPAIMPTIIIMFILRVGQFMSVGYDKILLLYNSSIYETADVISTFVYRKGVVESNFSFSAAVGLFNSIVNFFLVVIVNKISDKVSETSLW</sequence>
<evidence type="ECO:0000256" key="6">
    <source>
        <dbReference type="ARBA" id="ARBA00023136"/>
    </source>
</evidence>
<gene>
    <name evidence="9" type="ORF">TQ39_00465</name>
</gene>
<dbReference type="GO" id="GO:0055085">
    <property type="term" value="P:transmembrane transport"/>
    <property type="evidence" value="ECO:0007669"/>
    <property type="project" value="InterPro"/>
</dbReference>
<dbReference type="RefSeq" id="WP_050004172.1">
    <property type="nucleotide sequence ID" value="NZ_DAWBJP010000004.1"/>
</dbReference>
<accession>A0A0D8J300</accession>
<dbReference type="PROSITE" id="PS50928">
    <property type="entry name" value="ABC_TM1"/>
    <property type="match status" value="1"/>
</dbReference>